<gene>
    <name evidence="2" type="ORF">IC227_01575</name>
</gene>
<name>A0A931FB86_9ENTE</name>
<evidence type="ECO:0000313" key="2">
    <source>
        <dbReference type="EMBL" id="MBF8807333.1"/>
    </source>
</evidence>
<keyword evidence="1" id="KW-0812">Transmembrane</keyword>
<dbReference type="AlphaFoldDB" id="A0A931FB86"/>
<feature type="transmembrane region" description="Helical" evidence="1">
    <location>
        <begin position="308"/>
        <end position="326"/>
    </location>
</feature>
<feature type="transmembrane region" description="Helical" evidence="1">
    <location>
        <begin position="16"/>
        <end position="35"/>
    </location>
</feature>
<protein>
    <recommendedName>
        <fullName evidence="4">Integral membrane protein</fullName>
    </recommendedName>
</protein>
<comment type="caution">
    <text evidence="2">The sequence shown here is derived from an EMBL/GenBank/DDBJ whole genome shotgun (WGS) entry which is preliminary data.</text>
</comment>
<dbReference type="Proteomes" id="UP000637757">
    <property type="component" value="Unassembled WGS sequence"/>
</dbReference>
<feature type="transmembrane region" description="Helical" evidence="1">
    <location>
        <begin position="132"/>
        <end position="152"/>
    </location>
</feature>
<reference evidence="2" key="1">
    <citation type="submission" date="2020-09" db="EMBL/GenBank/DDBJ databases">
        <title>Genomic insights into the novelty and pathogenicity of a unique biofilm-forming Enterococcus sp. bacteria (Enterococcus lacertideformus) identified in reptiles.</title>
        <authorList>
            <person name="Agius J.E."/>
            <person name="Phalen D.N."/>
            <person name="Rose K."/>
            <person name="Eden J.-S."/>
        </authorList>
    </citation>
    <scope>NUCLEOTIDE SEQUENCE</scope>
    <source>
        <strain evidence="2">PHRS 0518</strain>
    </source>
</reference>
<organism evidence="2 3">
    <name type="scientific">Enterococcus lacertideformus</name>
    <dbReference type="NCBI Taxonomy" id="2771493"/>
    <lineage>
        <taxon>Bacteria</taxon>
        <taxon>Bacillati</taxon>
        <taxon>Bacillota</taxon>
        <taxon>Bacilli</taxon>
        <taxon>Lactobacillales</taxon>
        <taxon>Enterococcaceae</taxon>
        <taxon>Enterococcus</taxon>
    </lineage>
</organism>
<keyword evidence="1" id="KW-0472">Membrane</keyword>
<feature type="transmembrane region" description="Helical" evidence="1">
    <location>
        <begin position="274"/>
        <end position="296"/>
    </location>
</feature>
<feature type="transmembrane region" description="Helical" evidence="1">
    <location>
        <begin position="79"/>
        <end position="99"/>
    </location>
</feature>
<keyword evidence="3" id="KW-1185">Reference proteome</keyword>
<evidence type="ECO:0008006" key="4">
    <source>
        <dbReference type="Google" id="ProtNLM"/>
    </source>
</evidence>
<feature type="transmembrane region" description="Helical" evidence="1">
    <location>
        <begin position="190"/>
        <end position="213"/>
    </location>
</feature>
<feature type="transmembrane region" description="Helical" evidence="1">
    <location>
        <begin position="535"/>
        <end position="556"/>
    </location>
</feature>
<feature type="transmembrane region" description="Helical" evidence="1">
    <location>
        <begin position="105"/>
        <end position="125"/>
    </location>
</feature>
<proteinExistence type="predicted"/>
<feature type="transmembrane region" description="Helical" evidence="1">
    <location>
        <begin position="234"/>
        <end position="254"/>
    </location>
</feature>
<keyword evidence="1" id="KW-1133">Transmembrane helix</keyword>
<dbReference type="EMBL" id="JADAKE010000005">
    <property type="protein sequence ID" value="MBF8807333.1"/>
    <property type="molecule type" value="Genomic_DNA"/>
</dbReference>
<evidence type="ECO:0000256" key="1">
    <source>
        <dbReference type="SAM" id="Phobius"/>
    </source>
</evidence>
<feature type="transmembrane region" description="Helical" evidence="1">
    <location>
        <begin position="369"/>
        <end position="387"/>
    </location>
</feature>
<evidence type="ECO:0000313" key="3">
    <source>
        <dbReference type="Proteomes" id="UP000637757"/>
    </source>
</evidence>
<accession>A0A931FB86</accession>
<feature type="transmembrane region" description="Helical" evidence="1">
    <location>
        <begin position="346"/>
        <end position="362"/>
    </location>
</feature>
<sequence>MINLNYQKGVGQLKKYIPYLIILLFAFLFIMPNILTQNLVIGADAPFHYNRFYETAEQFANFDFHYFPSMYGFQQSGRIVNAVYGPIFAYFQGLIVLISGSWYHYQLLSNFILFLISGWSMLTLLKYVKVKNWVSVPISILFMTTYSLQYWAINQGFTSWGTCFYPLCMIPLADFVIHKKFPVLKVTVSIALMTQIHLLSSVMLVLMYIPFYFYYFFTQTKKGKAFGELVKSGLLYFILTANIWGGLALVYSGNKILPPFVNKEMSQKAINLDGSYWLTYPKIFPLILFIGLLLFVIFRRKYDIFTKLLLRSSIVFFLLSTSLIPWNTLVEKKVPFVSLIQFPFRFFVPFTLLFLVFLALTLNQWEKKAWYPILSILFLLVASAQTIQNLYQHLDKWKDETFVSRHTYLFDTPEEARKTFYNHDMSVSLFVFQKTTTDYLPIYKETKANKYDRYNEEILDVETTFMKTHPGGRLTVKWKNTGEETVHLPIIVYNRTVLLQHGKKLTDYELTDIGTPIVKQHNGINEVTLYYDLPLFFYFIISLTLVSWLILFGLFVKNYAKPQRILPSR</sequence>